<name>A0A835XV24_9CHLO</name>
<evidence type="ECO:0000256" key="7">
    <source>
        <dbReference type="ARBA" id="ARBA00023212"/>
    </source>
</evidence>
<evidence type="ECO:0008006" key="14">
    <source>
        <dbReference type="Google" id="ProtNLM"/>
    </source>
</evidence>
<feature type="compositionally biased region" description="Low complexity" evidence="11">
    <location>
        <begin position="1445"/>
        <end position="1454"/>
    </location>
</feature>
<evidence type="ECO:0000256" key="1">
    <source>
        <dbReference type="ARBA" id="ARBA00004138"/>
    </source>
</evidence>
<feature type="region of interest" description="Disordered" evidence="11">
    <location>
        <begin position="1154"/>
        <end position="1185"/>
    </location>
</feature>
<feature type="compositionally biased region" description="Pro residues" evidence="11">
    <location>
        <begin position="1476"/>
        <end position="1493"/>
    </location>
</feature>
<feature type="coiled-coil region" evidence="10">
    <location>
        <begin position="1842"/>
        <end position="1869"/>
    </location>
</feature>
<evidence type="ECO:0000256" key="6">
    <source>
        <dbReference type="ARBA" id="ARBA00023054"/>
    </source>
</evidence>
<evidence type="ECO:0000256" key="11">
    <source>
        <dbReference type="SAM" id="MobiDB-lite"/>
    </source>
</evidence>
<feature type="region of interest" description="Disordered" evidence="11">
    <location>
        <begin position="1396"/>
        <end position="1568"/>
    </location>
</feature>
<feature type="compositionally biased region" description="Pro residues" evidence="11">
    <location>
        <begin position="1925"/>
        <end position="1941"/>
    </location>
</feature>
<dbReference type="PANTHER" id="PTHR14885">
    <property type="entry name" value="CILIA- AND FLAGELLA-ASSOCIATED PROTEIN 43-RELATED"/>
    <property type="match status" value="1"/>
</dbReference>
<feature type="compositionally biased region" description="Gly residues" evidence="11">
    <location>
        <begin position="1549"/>
        <end position="1568"/>
    </location>
</feature>
<feature type="compositionally biased region" description="Gly residues" evidence="11">
    <location>
        <begin position="1455"/>
        <end position="1468"/>
    </location>
</feature>
<dbReference type="Pfam" id="PF00400">
    <property type="entry name" value="WD40"/>
    <property type="match status" value="1"/>
</dbReference>
<evidence type="ECO:0000313" key="13">
    <source>
        <dbReference type="Proteomes" id="UP000612055"/>
    </source>
</evidence>
<keyword evidence="4 9" id="KW-0853">WD repeat</keyword>
<feature type="region of interest" description="Disordered" evidence="11">
    <location>
        <begin position="610"/>
        <end position="639"/>
    </location>
</feature>
<feature type="repeat" description="WD" evidence="9">
    <location>
        <begin position="421"/>
        <end position="452"/>
    </location>
</feature>
<feature type="compositionally biased region" description="Basic residues" evidence="11">
    <location>
        <begin position="1535"/>
        <end position="1547"/>
    </location>
</feature>
<dbReference type="SUPFAM" id="SSF50998">
    <property type="entry name" value="Quinoprotein alcohol dehydrogenase-like"/>
    <property type="match status" value="1"/>
</dbReference>
<dbReference type="InterPro" id="IPR011047">
    <property type="entry name" value="Quinoprotein_ADH-like_sf"/>
</dbReference>
<dbReference type="GO" id="GO:0060271">
    <property type="term" value="P:cilium assembly"/>
    <property type="evidence" value="ECO:0007669"/>
    <property type="project" value="TreeGrafter"/>
</dbReference>
<organism evidence="12 13">
    <name type="scientific">Edaphochlamys debaryana</name>
    <dbReference type="NCBI Taxonomy" id="47281"/>
    <lineage>
        <taxon>Eukaryota</taxon>
        <taxon>Viridiplantae</taxon>
        <taxon>Chlorophyta</taxon>
        <taxon>core chlorophytes</taxon>
        <taxon>Chlorophyceae</taxon>
        <taxon>CS clade</taxon>
        <taxon>Chlamydomonadales</taxon>
        <taxon>Chlamydomonadales incertae sedis</taxon>
        <taxon>Edaphochlamys</taxon>
    </lineage>
</organism>
<dbReference type="GO" id="GO:0005930">
    <property type="term" value="C:axoneme"/>
    <property type="evidence" value="ECO:0007669"/>
    <property type="project" value="TreeGrafter"/>
</dbReference>
<feature type="compositionally biased region" description="Gly residues" evidence="11">
    <location>
        <begin position="248"/>
        <end position="263"/>
    </location>
</feature>
<protein>
    <recommendedName>
        <fullName evidence="14">Cilia- and flagella-associated protein 43</fullName>
    </recommendedName>
</protein>
<dbReference type="EMBL" id="JAEHOE010000063">
    <property type="protein sequence ID" value="KAG2490334.1"/>
    <property type="molecule type" value="Genomic_DNA"/>
</dbReference>
<keyword evidence="3" id="KW-0963">Cytoplasm</keyword>
<feature type="compositionally biased region" description="Basic and acidic residues" evidence="11">
    <location>
        <begin position="1157"/>
        <end position="1185"/>
    </location>
</feature>
<dbReference type="InterPro" id="IPR015943">
    <property type="entry name" value="WD40/YVTN_repeat-like_dom_sf"/>
</dbReference>
<dbReference type="PANTHER" id="PTHR14885:SF1">
    <property type="entry name" value="CILIA- AND FLAGELLA-ASSOCIATED PROTEIN 43"/>
    <property type="match status" value="1"/>
</dbReference>
<dbReference type="SMART" id="SM00320">
    <property type="entry name" value="WD40"/>
    <property type="match status" value="6"/>
</dbReference>
<keyword evidence="7" id="KW-0206">Cytoskeleton</keyword>
<evidence type="ECO:0000256" key="2">
    <source>
        <dbReference type="ARBA" id="ARBA00004245"/>
    </source>
</evidence>
<comment type="caution">
    <text evidence="12">The sequence shown here is derived from an EMBL/GenBank/DDBJ whole genome shotgun (WGS) entry which is preliminary data.</text>
</comment>
<evidence type="ECO:0000256" key="9">
    <source>
        <dbReference type="PROSITE-ProRule" id="PRU00221"/>
    </source>
</evidence>
<reference evidence="12" key="1">
    <citation type="journal article" date="2020" name="bioRxiv">
        <title>Comparative genomics of Chlamydomonas.</title>
        <authorList>
            <person name="Craig R.J."/>
            <person name="Hasan A.R."/>
            <person name="Ness R.W."/>
            <person name="Keightley P.D."/>
        </authorList>
    </citation>
    <scope>NUCLEOTIDE SEQUENCE</scope>
    <source>
        <strain evidence="12">CCAP 11/70</strain>
    </source>
</reference>
<keyword evidence="5" id="KW-0677">Repeat</keyword>
<evidence type="ECO:0000313" key="12">
    <source>
        <dbReference type="EMBL" id="KAG2490334.1"/>
    </source>
</evidence>
<dbReference type="PROSITE" id="PS50082">
    <property type="entry name" value="WD_REPEATS_2"/>
    <property type="match status" value="2"/>
</dbReference>
<feature type="region of interest" description="Disordered" evidence="11">
    <location>
        <begin position="1883"/>
        <end position="1941"/>
    </location>
</feature>
<evidence type="ECO:0000256" key="10">
    <source>
        <dbReference type="SAM" id="Coils"/>
    </source>
</evidence>
<gene>
    <name evidence="12" type="ORF">HYH03_011283</name>
</gene>
<feature type="compositionally biased region" description="Low complexity" evidence="11">
    <location>
        <begin position="1509"/>
        <end position="1534"/>
    </location>
</feature>
<evidence type="ECO:0000256" key="3">
    <source>
        <dbReference type="ARBA" id="ARBA00022490"/>
    </source>
</evidence>
<proteinExistence type="predicted"/>
<evidence type="ECO:0000256" key="4">
    <source>
        <dbReference type="ARBA" id="ARBA00022574"/>
    </source>
</evidence>
<keyword evidence="13" id="KW-1185">Reference proteome</keyword>
<accession>A0A835XV24</accession>
<feature type="repeat" description="WD" evidence="9">
    <location>
        <begin position="512"/>
        <end position="540"/>
    </location>
</feature>
<evidence type="ECO:0000256" key="8">
    <source>
        <dbReference type="ARBA" id="ARBA00023273"/>
    </source>
</evidence>
<keyword evidence="8" id="KW-0966">Cell projection</keyword>
<dbReference type="Proteomes" id="UP000612055">
    <property type="component" value="Unassembled WGS sequence"/>
</dbReference>
<evidence type="ECO:0000256" key="5">
    <source>
        <dbReference type="ARBA" id="ARBA00022737"/>
    </source>
</evidence>
<keyword evidence="6 10" id="KW-0175">Coiled coil</keyword>
<dbReference type="InterPro" id="IPR001680">
    <property type="entry name" value="WD40_rpt"/>
</dbReference>
<sequence length="1941" mass="199404">MSWQARAAIGYNGSAVAWVGPDEAAWTCGNAVVLHSLTSRTQRVLKCAGYGISCFAVNKRQGLVAVAEKGLKPNVSVYSTKNLQLLGKLSPADPPAEPEGLGPGAPDKGAGAPQVVVLGVTALAFSGDGERLAVCGDEPDCSVIVYSWRKAESLARSKLPSAPASAVSFHPLDSSILATSGGGAAAVWFLEALWDRSVFRPLHLAPTALPAGHEPSCHAWAPQGLYVGTDRGALVLLDPLTMQPLGLGAQGTGQGTTGQGQGQVGSAQPGGAEPGGAAGLLGSSPAGSGSVAVPAVVLEAAGPGVGVAALALNRDAVGVAGSDGILRIFATAPVAAGAGPPAFSHEVWLARGGATGVAVASAEAGGSDACTVLLGCPDGCVYRAALAPTAGAGEAGGAPARSDYTLAGLVADYPVGRLAGVAQHPGGGAFLTAGADGSVRLWTAADGTLLAKKTLSSAQCALAAASPGAGLAAVGSDTGVVRLLVLPPVPPPGVAVPAASVSSAALRVLFRRRLHSGPVDALVFSPENELLLSAGRDGTVWLCSVDTRGGAVRPLGWVALPAGERVLAASWPRVPEGDEAALLSLAGGGVMCLAVAPELMSGNWRNPHPDMGLIRPPPPGNARGLGSESGEGSPGANGAAPEPVVVQLLRLDVPLLAVVSTPGSGDRYGDLYGMGADKHLHKLSLPAEAAAWAGLRARPLRSSLHAPAGGRPGGGLALAPGGHVMAVGSADGCVALRNLSLVALPDGGGGGTGLHDVTEGGVAGVAFEASGRWFASAGADGALFLYEVLGPAASAANLVQPPGAPTPYAGYSTTRADVDDVDDPQEPTEVAAAKRQAALGAGGVGGESQRAAVASKLEALRGRIASLMQANEEAPELERLERSELIVDVGLVEALKKEAETRVTAVQESVKREHLRTELLADRVRRMVWDFMATKGAVVSGLRTGTQVHNFPLTQPGSHERVLKQMTMLRRVEQAEHRALGVVPYHLAFRGKGLEGLEGEEGAWGEDAGALSTAPSMVAPSQSAAHALAQAVDAAAAGAPSELDALLYSDFDLYCNTRRSLQAHLIKQKIRDLKASFNADFARVAAAKKADCDRVADLNARLDETLKDLAKLAAAPSPGLLDERFVLAAQDTRDDLAATVLAVRDEEVAATAQRYVSPEERSRQEAVRRAEEEAAKRSARDNAGERALRQMMGGTLAGRGAGADGSDPFSLPPPAWLAALGGDPENVNPKLITEDQARELKEWQAREKALQEERAKRVGVLEMELRTAKAAVEEVVARFDEALAALAQRRHKVAAEVAVLESQLVALAAGLARTARTSEAVEKGLLARLGAAKEAHGRAASELGERRSALAELEARQQALATEERQLDRNFKKEFADADVHLNRLLQLYRARRPEQLHQGASSNPGGLAAYPSAGVETSAGSVRGPPPGLALNRQISTARDPNAKTDAGQAAGAAGAGAGAGGDGAGGSSAAPGAPATPTPTPTYTHPPPMLPPFLTATSPEAFPEVPPGLLLGPDGRPTSPSSSPHTASGAHPHGNHGAHGAHAHGAHGAGGAHGAAGAHGGSGGAGAALDVSLKPEGLEMNLWDAFVQYRATRLAAEGGLRSAGSDIALARRDLAELEGRESGLAAEMEGLMQSITQLRTDRRTNAYDNDLQLRLLAGQVEALPPAPASADMSDARLLSRTVVEALNSVVLGKGTKKVGILTAIKDFKRGIYAAQWEAAAADMQLEDLRAKIRDLQLLHVTRDMQAVLKDGEDRSAALEAASLEALAKQRERLHAKALEDKRRRLRKLQADVAARSGQNAEVAVHLVTLGKVLEEQQRLQAGMQSANEQAARRMRSLVTHKKLKEIALAQQTELAELRLQLEKLRLRTYPTFVELGAPGGAVAGMPSPPRRLPPDVKLLAGGPSAGSLMAGQGGPSGSLVPQLPVPPSSPPSQLPPLRT</sequence>
<dbReference type="OrthoDB" id="535167at2759"/>
<dbReference type="Pfam" id="PF25828">
    <property type="entry name" value="CC_Cfap43"/>
    <property type="match status" value="2"/>
</dbReference>
<feature type="region of interest" description="Disordered" evidence="11">
    <location>
        <begin position="247"/>
        <end position="283"/>
    </location>
</feature>
<comment type="subcellular location">
    <subcellularLocation>
        <location evidence="1">Cell projection</location>
        <location evidence="1">Cilium</location>
    </subcellularLocation>
    <subcellularLocation>
        <location evidence="2">Cytoplasm</location>
        <location evidence="2">Cytoskeleton</location>
    </subcellularLocation>
</comment>
<dbReference type="Gene3D" id="2.130.10.10">
    <property type="entry name" value="YVTN repeat-like/Quinoprotein amine dehydrogenase"/>
    <property type="match status" value="3"/>
</dbReference>